<evidence type="ECO:0000313" key="12">
    <source>
        <dbReference type="EMBL" id="QDT40290.1"/>
    </source>
</evidence>
<comment type="similarity">
    <text evidence="2 10">Belongs to the cation transport ATPase (P-type) (TC 3.A.3) family. Type IB subfamily.</text>
</comment>
<organism evidence="12 13">
    <name type="scientific">Gimesia alba</name>
    <dbReference type="NCBI Taxonomy" id="2527973"/>
    <lineage>
        <taxon>Bacteria</taxon>
        <taxon>Pseudomonadati</taxon>
        <taxon>Planctomycetota</taxon>
        <taxon>Planctomycetia</taxon>
        <taxon>Planctomycetales</taxon>
        <taxon>Planctomycetaceae</taxon>
        <taxon>Gimesia</taxon>
    </lineage>
</organism>
<dbReference type="NCBIfam" id="TIGR01525">
    <property type="entry name" value="ATPase-IB_hvy"/>
    <property type="match status" value="1"/>
</dbReference>
<evidence type="ECO:0000256" key="4">
    <source>
        <dbReference type="ARBA" id="ARBA00022723"/>
    </source>
</evidence>
<dbReference type="RefSeq" id="WP_198000261.1">
    <property type="nucleotide sequence ID" value="NZ_CP036269.1"/>
</dbReference>
<protein>
    <recommendedName>
        <fullName evidence="8">P-type Zn(2+) transporter</fullName>
        <ecNumber evidence="8">7.2.2.12</ecNumber>
    </recommendedName>
</protein>
<keyword evidence="10" id="KW-0067">ATP-binding</keyword>
<dbReference type="Pfam" id="PF00122">
    <property type="entry name" value="E1-E2_ATPase"/>
    <property type="match status" value="1"/>
</dbReference>
<keyword evidence="10" id="KW-0547">Nucleotide-binding</keyword>
<evidence type="ECO:0000256" key="8">
    <source>
        <dbReference type="ARBA" id="ARBA00039097"/>
    </source>
</evidence>
<evidence type="ECO:0000256" key="9">
    <source>
        <dbReference type="ARBA" id="ARBA00047308"/>
    </source>
</evidence>
<feature type="transmembrane region" description="Helical" evidence="10">
    <location>
        <begin position="674"/>
        <end position="694"/>
    </location>
</feature>
<dbReference type="EMBL" id="CP036269">
    <property type="protein sequence ID" value="QDT40290.1"/>
    <property type="molecule type" value="Genomic_DNA"/>
</dbReference>
<dbReference type="Pfam" id="PF00702">
    <property type="entry name" value="Hydrolase"/>
    <property type="match status" value="1"/>
</dbReference>
<dbReference type="InterPro" id="IPR023214">
    <property type="entry name" value="HAD_sf"/>
</dbReference>
<keyword evidence="10" id="KW-1003">Cell membrane</keyword>
<accession>A0A517R8S9</accession>
<dbReference type="PROSITE" id="PS00154">
    <property type="entry name" value="ATPASE_E1_E2"/>
    <property type="match status" value="1"/>
</dbReference>
<dbReference type="PANTHER" id="PTHR48085:SF5">
    <property type="entry name" value="CADMIUM_ZINC-TRANSPORTING ATPASE HMA4-RELATED"/>
    <property type="match status" value="1"/>
</dbReference>
<evidence type="ECO:0000256" key="5">
    <source>
        <dbReference type="ARBA" id="ARBA00022967"/>
    </source>
</evidence>
<dbReference type="NCBIfam" id="TIGR01511">
    <property type="entry name" value="ATPase-IB1_Cu"/>
    <property type="match status" value="1"/>
</dbReference>
<evidence type="ECO:0000256" key="3">
    <source>
        <dbReference type="ARBA" id="ARBA00022692"/>
    </source>
</evidence>
<evidence type="ECO:0000313" key="13">
    <source>
        <dbReference type="Proteomes" id="UP000317171"/>
    </source>
</evidence>
<dbReference type="KEGG" id="gaz:Pan241w_03460"/>
<evidence type="ECO:0000256" key="2">
    <source>
        <dbReference type="ARBA" id="ARBA00006024"/>
    </source>
</evidence>
<evidence type="ECO:0000256" key="6">
    <source>
        <dbReference type="ARBA" id="ARBA00022989"/>
    </source>
</evidence>
<dbReference type="SFLD" id="SFLDS00003">
    <property type="entry name" value="Haloacid_Dehalogenase"/>
    <property type="match status" value="1"/>
</dbReference>
<dbReference type="Gene3D" id="3.40.50.1000">
    <property type="entry name" value="HAD superfamily/HAD-like"/>
    <property type="match status" value="1"/>
</dbReference>
<dbReference type="PRINTS" id="PR00119">
    <property type="entry name" value="CATATPASE"/>
</dbReference>
<feature type="transmembrane region" description="Helical" evidence="10">
    <location>
        <begin position="134"/>
        <end position="152"/>
    </location>
</feature>
<keyword evidence="13" id="KW-1185">Reference proteome</keyword>
<comment type="subcellular location">
    <subcellularLocation>
        <location evidence="10">Cell membrane</location>
    </subcellularLocation>
    <subcellularLocation>
        <location evidence="1">Membrane</location>
    </subcellularLocation>
</comment>
<dbReference type="AlphaFoldDB" id="A0A517R8S9"/>
<feature type="transmembrane region" description="Helical" evidence="10">
    <location>
        <begin position="369"/>
        <end position="393"/>
    </location>
</feature>
<dbReference type="SUPFAM" id="SSF81665">
    <property type="entry name" value="Calcium ATPase, transmembrane domain M"/>
    <property type="match status" value="1"/>
</dbReference>
<dbReference type="InterPro" id="IPR051014">
    <property type="entry name" value="Cation_Transport_ATPase_IB"/>
</dbReference>
<dbReference type="InterPro" id="IPR044492">
    <property type="entry name" value="P_typ_ATPase_HD_dom"/>
</dbReference>
<dbReference type="SFLD" id="SFLDG00002">
    <property type="entry name" value="C1.7:_P-type_atpase_like"/>
    <property type="match status" value="1"/>
</dbReference>
<reference evidence="12 13" key="1">
    <citation type="submission" date="2019-02" db="EMBL/GenBank/DDBJ databases">
        <title>Deep-cultivation of Planctomycetes and their phenomic and genomic characterization uncovers novel biology.</title>
        <authorList>
            <person name="Wiegand S."/>
            <person name="Jogler M."/>
            <person name="Boedeker C."/>
            <person name="Pinto D."/>
            <person name="Vollmers J."/>
            <person name="Rivas-Marin E."/>
            <person name="Kohn T."/>
            <person name="Peeters S.H."/>
            <person name="Heuer A."/>
            <person name="Rast P."/>
            <person name="Oberbeckmann S."/>
            <person name="Bunk B."/>
            <person name="Jeske O."/>
            <person name="Meyerdierks A."/>
            <person name="Storesund J.E."/>
            <person name="Kallscheuer N."/>
            <person name="Luecker S."/>
            <person name="Lage O.M."/>
            <person name="Pohl T."/>
            <person name="Merkel B.J."/>
            <person name="Hornburger P."/>
            <person name="Mueller R.-W."/>
            <person name="Bruemmer F."/>
            <person name="Labrenz M."/>
            <person name="Spormann A.M."/>
            <person name="Op den Camp H."/>
            <person name="Overmann J."/>
            <person name="Amann R."/>
            <person name="Jetten M.S.M."/>
            <person name="Mascher T."/>
            <person name="Medema M.H."/>
            <person name="Devos D.P."/>
            <person name="Kaster A.-K."/>
            <person name="Ovreas L."/>
            <person name="Rohde M."/>
            <person name="Galperin M.Y."/>
            <person name="Jogler C."/>
        </authorList>
    </citation>
    <scope>NUCLEOTIDE SEQUENCE [LARGE SCALE GENOMIC DNA]</scope>
    <source>
        <strain evidence="12 13">Pan241w</strain>
    </source>
</reference>
<dbReference type="PANTHER" id="PTHR48085">
    <property type="entry name" value="CADMIUM/ZINC-TRANSPORTING ATPASE HMA2-RELATED"/>
    <property type="match status" value="1"/>
</dbReference>
<dbReference type="InterPro" id="IPR027256">
    <property type="entry name" value="P-typ_ATPase_IB"/>
</dbReference>
<sequence length="733" mass="79881">MEQKPTELIFKIQDMDCVEEVSILKRELSPLVGGEEHLFFDVLNRRMIVNPQTENITTAAIMDAVSQTGMRAEIWDEKKKQDTTASFWSRQGRTLLTSLSGVMMGTAFLTHVYLTGSIGAALGAEEATNGFMPVPVRIQYLIAIITGIWFVLPKAWYAFKRLRPDMNLLMCIAVIGALCIDEWFEAAAVAFLFAFSQLLEAWSVGRARRAVAALMDLTPPIARVRDESGNETVVAPEEVTMGATFIIRPGEKIPLDGRIIKGQSEVNQAPITGESVPVVKQEDDEVFAGTINGDGLLEANCTKLAENTILAQIIRMVGEAQTRRAPSELWVEKFAKIYTPIVMAVALLMLLTLPTLLQISWHDSLYRALVLLVIACPCALVISTPVSIVAALASAARNGVLIKGGVFVETPSKLKSLALDKTGTLTQGKPVVTKLVPLNGHTESELLERAAALEAHSNHPLAVAILDAAEERQIAFEPADSYQIIQGKGATALIKGREFWLGSHRYLEERKEETPEVHEQLETLSNAGQTVVVIGNETHVCGFIALADRVRETSAEVIRELHAAGIEQLVMLTGDNAGTAQAVAEEVGMDRVHSELLPEDKVSVIESLVEEYEFVAMVGDGVNDAPAMSRSSLGIAMGAAGSDVAIESADIALMTDDLMKIPWLIRHSHRTLKIIRQNIIFALSIKVLFMMLMVLNHASLWAAIAADMGASLLVIFNGLRLLQAQTIARLKNV</sequence>
<keyword evidence="5" id="KW-1278">Translocase</keyword>
<evidence type="ECO:0000256" key="1">
    <source>
        <dbReference type="ARBA" id="ARBA00004370"/>
    </source>
</evidence>
<evidence type="ECO:0000256" key="10">
    <source>
        <dbReference type="RuleBase" id="RU362081"/>
    </source>
</evidence>
<dbReference type="SUPFAM" id="SSF56784">
    <property type="entry name" value="HAD-like"/>
    <property type="match status" value="1"/>
</dbReference>
<keyword evidence="6 10" id="KW-1133">Transmembrane helix</keyword>
<dbReference type="GO" id="GO:0016887">
    <property type="term" value="F:ATP hydrolysis activity"/>
    <property type="evidence" value="ECO:0007669"/>
    <property type="project" value="InterPro"/>
</dbReference>
<feature type="transmembrane region" description="Helical" evidence="10">
    <location>
        <begin position="95"/>
        <end position="114"/>
    </location>
</feature>
<dbReference type="GO" id="GO:0016463">
    <property type="term" value="F:P-type zinc transporter activity"/>
    <property type="evidence" value="ECO:0007669"/>
    <property type="project" value="UniProtKB-EC"/>
</dbReference>
<dbReference type="InterPro" id="IPR023299">
    <property type="entry name" value="ATPase_P-typ_cyto_dom_N"/>
</dbReference>
<dbReference type="FunFam" id="2.70.150.10:FF:000002">
    <property type="entry name" value="Copper-transporting ATPase 1, putative"/>
    <property type="match status" value="1"/>
</dbReference>
<evidence type="ECO:0000256" key="7">
    <source>
        <dbReference type="ARBA" id="ARBA00023136"/>
    </source>
</evidence>
<dbReference type="InterPro" id="IPR001757">
    <property type="entry name" value="P_typ_ATPase"/>
</dbReference>
<dbReference type="SFLD" id="SFLDF00027">
    <property type="entry name" value="p-type_atpase"/>
    <property type="match status" value="1"/>
</dbReference>
<dbReference type="InterPro" id="IPR036412">
    <property type="entry name" value="HAD-like_sf"/>
</dbReference>
<gene>
    <name evidence="12" type="primary">cadA</name>
    <name evidence="12" type="ORF">Pan241w_03460</name>
</gene>
<feature type="domain" description="P-type ATPase A" evidence="11">
    <location>
        <begin position="217"/>
        <end position="317"/>
    </location>
</feature>
<dbReference type="Gene3D" id="3.40.1110.10">
    <property type="entry name" value="Calcium-transporting ATPase, cytoplasmic domain N"/>
    <property type="match status" value="1"/>
</dbReference>
<dbReference type="InterPro" id="IPR023298">
    <property type="entry name" value="ATPase_P-typ_TM_dom_sf"/>
</dbReference>
<keyword evidence="12" id="KW-0378">Hydrolase</keyword>
<dbReference type="InterPro" id="IPR059000">
    <property type="entry name" value="ATPase_P-type_domA"/>
</dbReference>
<keyword evidence="3 10" id="KW-0812">Transmembrane</keyword>
<feature type="transmembrane region" description="Helical" evidence="10">
    <location>
        <begin position="700"/>
        <end position="722"/>
    </location>
</feature>
<dbReference type="SUPFAM" id="SSF55008">
    <property type="entry name" value="HMA, heavy metal-associated domain"/>
    <property type="match status" value="1"/>
</dbReference>
<feature type="transmembrane region" description="Helical" evidence="10">
    <location>
        <begin position="337"/>
        <end position="357"/>
    </location>
</feature>
<dbReference type="SUPFAM" id="SSF81653">
    <property type="entry name" value="Calcium ATPase, transduction domain A"/>
    <property type="match status" value="1"/>
</dbReference>
<dbReference type="GO" id="GO:0046872">
    <property type="term" value="F:metal ion binding"/>
    <property type="evidence" value="ECO:0007669"/>
    <property type="project" value="UniProtKB-KW"/>
</dbReference>
<proteinExistence type="inferred from homology"/>
<dbReference type="NCBIfam" id="TIGR01494">
    <property type="entry name" value="ATPase_P-type"/>
    <property type="match status" value="1"/>
</dbReference>
<dbReference type="InterPro" id="IPR018303">
    <property type="entry name" value="ATPase_P-typ_P_site"/>
</dbReference>
<dbReference type="InterPro" id="IPR008250">
    <property type="entry name" value="ATPase_P-typ_transduc_dom_A_sf"/>
</dbReference>
<dbReference type="GO" id="GO:0005524">
    <property type="term" value="F:ATP binding"/>
    <property type="evidence" value="ECO:0007669"/>
    <property type="project" value="UniProtKB-UniRule"/>
</dbReference>
<evidence type="ECO:0000259" key="11">
    <source>
        <dbReference type="Pfam" id="PF00122"/>
    </source>
</evidence>
<keyword evidence="7 10" id="KW-0472">Membrane</keyword>
<dbReference type="Proteomes" id="UP000317171">
    <property type="component" value="Chromosome"/>
</dbReference>
<keyword evidence="4 10" id="KW-0479">Metal-binding</keyword>
<name>A0A517R8S9_9PLAN</name>
<dbReference type="EC" id="7.2.2.12" evidence="8"/>
<dbReference type="GO" id="GO:0015086">
    <property type="term" value="F:cadmium ion transmembrane transporter activity"/>
    <property type="evidence" value="ECO:0007669"/>
    <property type="project" value="TreeGrafter"/>
</dbReference>
<dbReference type="InterPro" id="IPR036163">
    <property type="entry name" value="HMA_dom_sf"/>
</dbReference>
<dbReference type="Gene3D" id="2.70.150.10">
    <property type="entry name" value="Calcium-transporting ATPase, cytoplasmic transduction domain A"/>
    <property type="match status" value="1"/>
</dbReference>
<comment type="catalytic activity">
    <reaction evidence="9">
        <text>Zn(2+)(in) + ATP + H2O = Zn(2+)(out) + ADP + phosphate + H(+)</text>
        <dbReference type="Rhea" id="RHEA:20621"/>
        <dbReference type="ChEBI" id="CHEBI:15377"/>
        <dbReference type="ChEBI" id="CHEBI:15378"/>
        <dbReference type="ChEBI" id="CHEBI:29105"/>
        <dbReference type="ChEBI" id="CHEBI:30616"/>
        <dbReference type="ChEBI" id="CHEBI:43474"/>
        <dbReference type="ChEBI" id="CHEBI:456216"/>
        <dbReference type="EC" id="7.2.2.12"/>
    </reaction>
</comment>
<dbReference type="GO" id="GO:0005886">
    <property type="term" value="C:plasma membrane"/>
    <property type="evidence" value="ECO:0007669"/>
    <property type="project" value="UniProtKB-SubCell"/>
</dbReference>